<name>A0A1N7KCV9_9PROT</name>
<dbReference type="Proteomes" id="UP000185678">
    <property type="component" value="Unassembled WGS sequence"/>
</dbReference>
<proteinExistence type="predicted"/>
<evidence type="ECO:0000313" key="2">
    <source>
        <dbReference type="Proteomes" id="UP000185678"/>
    </source>
</evidence>
<dbReference type="AlphaFoldDB" id="A0A1N7KCV9"/>
<accession>A0A1N7KCV9</accession>
<reference evidence="1 2" key="1">
    <citation type="submission" date="2017-01" db="EMBL/GenBank/DDBJ databases">
        <authorList>
            <person name="Mah S.A."/>
            <person name="Swanson W.J."/>
            <person name="Moy G.W."/>
            <person name="Vacquier V.D."/>
        </authorList>
    </citation>
    <scope>NUCLEOTIDE SEQUENCE [LARGE SCALE GENOMIC DNA]</scope>
    <source>
        <strain evidence="1 2">DSM 11589</strain>
    </source>
</reference>
<dbReference type="STRING" id="80876.SAMN05421779_102712"/>
<evidence type="ECO:0000313" key="1">
    <source>
        <dbReference type="EMBL" id="SIS59437.1"/>
    </source>
</evidence>
<gene>
    <name evidence="1" type="ORF">SAMN05421779_102712</name>
</gene>
<sequence>MTRACLYIAYDITTASYTQTLLKTVDDTTVTELRQELRERPNGVFAILSSYHSGSIQPCGTCTRKDVHNNTHSIAFWSPSWEYYDGYHPHDLLHDYYRPGTQSGHLIADSCGGPRCCKNLVPMRTETNLSQWKTQFESELSRAPGFSICKITCTYNDGLDPRIPTRIGGQSINFQLSDLFEADAIKKQGNTLATLVGGWLQENALDLKTSFDTCYATPRTLHEKIRTALSARAPNDSLSAVPLLTRIGTHQGSATQSVMIPKAPSVTVDSGKLWALLDTHHKSRTAVDYSGVLGLTPFREDLISDFRSAKKIRQLDRKRIYALPPRHKRPYEVLDYLALKGLLDDCVQNENGSFVAIDGQYLLKNFRSTSFTQEMKALIIVTNQWFLRQRESDLWSKTSVPVDWLSLQGNIYRSDAKNQGDPGDIGDGIVLDPQIDHIAPVSPSSGPIKPKSALRKARFSPYARPYSISSAPTMDWGFHRGPSIFSNAQLTSPQFNNKKRNRYYLDDLCLIYAKELPDEVDISFDMEEEYTFKSGNNMFSLVDEIYKTTK</sequence>
<keyword evidence="2" id="KW-1185">Reference proteome</keyword>
<protein>
    <submittedName>
        <fullName evidence="1">Uncharacterized protein</fullName>
    </submittedName>
</protein>
<organism evidence="1 2">
    <name type="scientific">Insolitispirillum peregrinum</name>
    <dbReference type="NCBI Taxonomy" id="80876"/>
    <lineage>
        <taxon>Bacteria</taxon>
        <taxon>Pseudomonadati</taxon>
        <taxon>Pseudomonadota</taxon>
        <taxon>Alphaproteobacteria</taxon>
        <taxon>Rhodospirillales</taxon>
        <taxon>Novispirillaceae</taxon>
        <taxon>Insolitispirillum</taxon>
    </lineage>
</organism>
<dbReference type="OrthoDB" id="2664633at2"/>
<dbReference type="EMBL" id="FTOA01000002">
    <property type="protein sequence ID" value="SIS59437.1"/>
    <property type="molecule type" value="Genomic_DNA"/>
</dbReference>
<dbReference type="RefSeq" id="WP_076399532.1">
    <property type="nucleotide sequence ID" value="NZ_FTOA01000002.1"/>
</dbReference>